<dbReference type="Proteomes" id="UP001222377">
    <property type="component" value="Unassembled WGS sequence"/>
</dbReference>
<reference evidence="2" key="1">
    <citation type="submission" date="2023-02" db="EMBL/GenBank/DDBJ databases">
        <title>Draft Whole-Genome Sequences of Bacillus Strains of Potential Probiotic for Poultry.</title>
        <authorList>
            <person name="Ma L.M."/>
            <person name="Lopez-Guerra N."/>
            <person name="Zhang G."/>
        </authorList>
    </citation>
    <scope>NUCLEOTIDE SEQUENCE</scope>
    <source>
        <strain evidence="2">OSU1013-24</strain>
    </source>
</reference>
<accession>A0AAP3YG63</accession>
<gene>
    <name evidence="2" type="ORF">PV946_13495</name>
</gene>
<dbReference type="EMBL" id="JARKHX010000004">
    <property type="protein sequence ID" value="MDF4194770.1"/>
    <property type="molecule type" value="Genomic_DNA"/>
</dbReference>
<organism evidence="2 3">
    <name type="scientific">Bacillus amyloliquefaciens</name>
    <name type="common">Bacillus velezensis</name>
    <dbReference type="NCBI Taxonomy" id="1390"/>
    <lineage>
        <taxon>Bacteria</taxon>
        <taxon>Bacillati</taxon>
        <taxon>Bacillota</taxon>
        <taxon>Bacilli</taxon>
        <taxon>Bacillales</taxon>
        <taxon>Bacillaceae</taxon>
        <taxon>Bacillus</taxon>
        <taxon>Bacillus amyloliquefaciens group</taxon>
    </lineage>
</organism>
<evidence type="ECO:0000256" key="1">
    <source>
        <dbReference type="SAM" id="Phobius"/>
    </source>
</evidence>
<dbReference type="RefSeq" id="WP_165882028.1">
    <property type="nucleotide sequence ID" value="NZ_CP187723.1"/>
</dbReference>
<keyword evidence="1" id="KW-0472">Membrane</keyword>
<name>A0AAP3YG63_BACAM</name>
<keyword evidence="1" id="KW-0812">Transmembrane</keyword>
<proteinExistence type="predicted"/>
<sequence>MGYKIMAYGGYFLFSLFFCLMDGWKPLGVCLTILGLLILATEPYRIKSAALADKIRKNAEMLKAYDSEFNPDNFFSTYKTKIAYNEDKGILKVYQLNGEEINEYVIPFDQIIQSEISLDDQVISKVAKSGIIAGGLLGGGIGAAIGGLSASSTQTEMVKSITLKITVENLKNPIHYIHFLPSREDDGYEPQGYKKDGNIIQQALKNAEYWQSVMDVIIKKTSTVAQ</sequence>
<evidence type="ECO:0000313" key="2">
    <source>
        <dbReference type="EMBL" id="MDF4194770.1"/>
    </source>
</evidence>
<protein>
    <submittedName>
        <fullName evidence="2">Immunity protein</fullName>
    </submittedName>
</protein>
<keyword evidence="1" id="KW-1133">Transmembrane helix</keyword>
<feature type="transmembrane region" description="Helical" evidence="1">
    <location>
        <begin position="12"/>
        <end position="39"/>
    </location>
</feature>
<dbReference type="AlphaFoldDB" id="A0AAP3YG63"/>
<evidence type="ECO:0000313" key="3">
    <source>
        <dbReference type="Proteomes" id="UP001222377"/>
    </source>
</evidence>
<comment type="caution">
    <text evidence="2">The sequence shown here is derived from an EMBL/GenBank/DDBJ whole genome shotgun (WGS) entry which is preliminary data.</text>
</comment>